<sequence>MLTRQRFHGTGLDKELEETSSLSVTLNLSLAFVVEFWQENCSRETYIRVLEASYSFTNPFGKSIVHWTQFRKLRRRKNFAVKIYNEKIVPKLMEELVMSGSVPNIKNYGGQKPKEVDCFTLHNGR</sequence>
<evidence type="ECO:0000313" key="1">
    <source>
        <dbReference type="EMBL" id="KAI3721911.1"/>
    </source>
</evidence>
<gene>
    <name evidence="1" type="ORF">L2E82_32930</name>
</gene>
<organism evidence="1 2">
    <name type="scientific">Cichorium intybus</name>
    <name type="common">Chicory</name>
    <dbReference type="NCBI Taxonomy" id="13427"/>
    <lineage>
        <taxon>Eukaryota</taxon>
        <taxon>Viridiplantae</taxon>
        <taxon>Streptophyta</taxon>
        <taxon>Embryophyta</taxon>
        <taxon>Tracheophyta</taxon>
        <taxon>Spermatophyta</taxon>
        <taxon>Magnoliopsida</taxon>
        <taxon>eudicotyledons</taxon>
        <taxon>Gunneridae</taxon>
        <taxon>Pentapetalae</taxon>
        <taxon>asterids</taxon>
        <taxon>campanulids</taxon>
        <taxon>Asterales</taxon>
        <taxon>Asteraceae</taxon>
        <taxon>Cichorioideae</taxon>
        <taxon>Cichorieae</taxon>
        <taxon>Cichoriinae</taxon>
        <taxon>Cichorium</taxon>
    </lineage>
</organism>
<evidence type="ECO:0000313" key="2">
    <source>
        <dbReference type="Proteomes" id="UP001055811"/>
    </source>
</evidence>
<reference evidence="2" key="1">
    <citation type="journal article" date="2022" name="Mol. Ecol. Resour.">
        <title>The genomes of chicory, endive, great burdock and yacon provide insights into Asteraceae palaeo-polyploidization history and plant inulin production.</title>
        <authorList>
            <person name="Fan W."/>
            <person name="Wang S."/>
            <person name="Wang H."/>
            <person name="Wang A."/>
            <person name="Jiang F."/>
            <person name="Liu H."/>
            <person name="Zhao H."/>
            <person name="Xu D."/>
            <person name="Zhang Y."/>
        </authorList>
    </citation>
    <scope>NUCLEOTIDE SEQUENCE [LARGE SCALE GENOMIC DNA]</scope>
    <source>
        <strain evidence="2">cv. Punajuju</strain>
    </source>
</reference>
<reference evidence="1 2" key="2">
    <citation type="journal article" date="2022" name="Mol. Ecol. Resour.">
        <title>The genomes of chicory, endive, great burdock and yacon provide insights into Asteraceae paleo-polyploidization history and plant inulin production.</title>
        <authorList>
            <person name="Fan W."/>
            <person name="Wang S."/>
            <person name="Wang H."/>
            <person name="Wang A."/>
            <person name="Jiang F."/>
            <person name="Liu H."/>
            <person name="Zhao H."/>
            <person name="Xu D."/>
            <person name="Zhang Y."/>
        </authorList>
    </citation>
    <scope>NUCLEOTIDE SEQUENCE [LARGE SCALE GENOMIC DNA]</scope>
    <source>
        <strain evidence="2">cv. Punajuju</strain>
        <tissue evidence="1">Leaves</tissue>
    </source>
</reference>
<dbReference type="EMBL" id="CM042014">
    <property type="protein sequence ID" value="KAI3721911.1"/>
    <property type="molecule type" value="Genomic_DNA"/>
</dbReference>
<proteinExistence type="predicted"/>
<name>A0ACB9BI62_CICIN</name>
<comment type="caution">
    <text evidence="1">The sequence shown here is derived from an EMBL/GenBank/DDBJ whole genome shotgun (WGS) entry which is preliminary data.</text>
</comment>
<dbReference type="Proteomes" id="UP001055811">
    <property type="component" value="Linkage Group LG06"/>
</dbReference>
<protein>
    <submittedName>
        <fullName evidence="1">Uncharacterized protein</fullName>
    </submittedName>
</protein>
<keyword evidence="2" id="KW-1185">Reference proteome</keyword>
<accession>A0ACB9BI62</accession>